<reference evidence="1 2" key="1">
    <citation type="submission" date="2021-06" db="EMBL/GenBank/DDBJ databases">
        <title>Caerostris extrusa draft genome.</title>
        <authorList>
            <person name="Kono N."/>
            <person name="Arakawa K."/>
        </authorList>
    </citation>
    <scope>NUCLEOTIDE SEQUENCE [LARGE SCALE GENOMIC DNA]</scope>
</reference>
<dbReference type="EMBL" id="BPLR01018207">
    <property type="protein sequence ID" value="GIY97734.1"/>
    <property type="molecule type" value="Genomic_DNA"/>
</dbReference>
<dbReference type="PROSITE" id="PS51257">
    <property type="entry name" value="PROKAR_LIPOPROTEIN"/>
    <property type="match status" value="1"/>
</dbReference>
<name>A0AAV4XSP6_CAEEX</name>
<keyword evidence="2" id="KW-1185">Reference proteome</keyword>
<evidence type="ECO:0000313" key="1">
    <source>
        <dbReference type="EMBL" id="GIY97734.1"/>
    </source>
</evidence>
<protein>
    <submittedName>
        <fullName evidence="1">Uncharacterized protein</fullName>
    </submittedName>
</protein>
<dbReference type="Proteomes" id="UP001054945">
    <property type="component" value="Unassembled WGS sequence"/>
</dbReference>
<sequence length="106" mass="11980">MTENKELLNSISTFFFASCNAPQLSQGEMQNLPTFMARQRHHVIAYGSDDPTSPFRHLILGVAHYAWRDQEKGAYPTSFSISSGRGALCYLAVKEWKVMPSSVLFY</sequence>
<accession>A0AAV4XSP6</accession>
<comment type="caution">
    <text evidence="1">The sequence shown here is derived from an EMBL/GenBank/DDBJ whole genome shotgun (WGS) entry which is preliminary data.</text>
</comment>
<dbReference type="AlphaFoldDB" id="A0AAV4XSP6"/>
<gene>
    <name evidence="1" type="ORF">CEXT_151041</name>
</gene>
<evidence type="ECO:0000313" key="2">
    <source>
        <dbReference type="Proteomes" id="UP001054945"/>
    </source>
</evidence>
<proteinExistence type="predicted"/>
<organism evidence="1 2">
    <name type="scientific">Caerostris extrusa</name>
    <name type="common">Bark spider</name>
    <name type="synonym">Caerostris bankana</name>
    <dbReference type="NCBI Taxonomy" id="172846"/>
    <lineage>
        <taxon>Eukaryota</taxon>
        <taxon>Metazoa</taxon>
        <taxon>Ecdysozoa</taxon>
        <taxon>Arthropoda</taxon>
        <taxon>Chelicerata</taxon>
        <taxon>Arachnida</taxon>
        <taxon>Araneae</taxon>
        <taxon>Araneomorphae</taxon>
        <taxon>Entelegynae</taxon>
        <taxon>Araneoidea</taxon>
        <taxon>Araneidae</taxon>
        <taxon>Caerostris</taxon>
    </lineage>
</organism>